<dbReference type="AlphaFoldDB" id="A0A699Z4Q1"/>
<evidence type="ECO:0000256" key="1">
    <source>
        <dbReference type="ARBA" id="ARBA00022741"/>
    </source>
</evidence>
<dbReference type="GO" id="GO:0016020">
    <property type="term" value="C:membrane"/>
    <property type="evidence" value="ECO:0007669"/>
    <property type="project" value="TreeGrafter"/>
</dbReference>
<dbReference type="GO" id="GO:0042626">
    <property type="term" value="F:ATPase-coupled transmembrane transporter activity"/>
    <property type="evidence" value="ECO:0007669"/>
    <property type="project" value="TreeGrafter"/>
</dbReference>
<dbReference type="Proteomes" id="UP000485058">
    <property type="component" value="Unassembled WGS sequence"/>
</dbReference>
<feature type="non-terminal residue" evidence="4">
    <location>
        <position position="1"/>
    </location>
</feature>
<name>A0A699Z4Q1_HAELA</name>
<evidence type="ECO:0000259" key="3">
    <source>
        <dbReference type="Pfam" id="PF00005"/>
    </source>
</evidence>
<keyword evidence="5" id="KW-1185">Reference proteome</keyword>
<evidence type="ECO:0000256" key="2">
    <source>
        <dbReference type="ARBA" id="ARBA00022840"/>
    </source>
</evidence>
<comment type="caution">
    <text evidence="4">The sequence shown here is derived from an EMBL/GenBank/DDBJ whole genome shotgun (WGS) entry which is preliminary data.</text>
</comment>
<keyword evidence="1" id="KW-0547">Nucleotide-binding</keyword>
<accession>A0A699Z4Q1</accession>
<dbReference type="Pfam" id="PF00005">
    <property type="entry name" value="ABC_tran"/>
    <property type="match status" value="1"/>
</dbReference>
<organism evidence="4 5">
    <name type="scientific">Haematococcus lacustris</name>
    <name type="common">Green alga</name>
    <name type="synonym">Haematococcus pluvialis</name>
    <dbReference type="NCBI Taxonomy" id="44745"/>
    <lineage>
        <taxon>Eukaryota</taxon>
        <taxon>Viridiplantae</taxon>
        <taxon>Chlorophyta</taxon>
        <taxon>core chlorophytes</taxon>
        <taxon>Chlorophyceae</taxon>
        <taxon>CS clade</taxon>
        <taxon>Chlamydomonadales</taxon>
        <taxon>Haematococcaceae</taxon>
        <taxon>Haematococcus</taxon>
    </lineage>
</organism>
<dbReference type="InterPro" id="IPR027417">
    <property type="entry name" value="P-loop_NTPase"/>
</dbReference>
<dbReference type="GO" id="GO:0005524">
    <property type="term" value="F:ATP binding"/>
    <property type="evidence" value="ECO:0007669"/>
    <property type="project" value="UniProtKB-KW"/>
</dbReference>
<dbReference type="InterPro" id="IPR003439">
    <property type="entry name" value="ABC_transporter-like_ATP-bd"/>
</dbReference>
<feature type="domain" description="ABC transporter" evidence="3">
    <location>
        <begin position="3"/>
        <end position="91"/>
    </location>
</feature>
<dbReference type="EMBL" id="BLLF01000714">
    <property type="protein sequence ID" value="GFH14338.1"/>
    <property type="molecule type" value="Genomic_DNA"/>
</dbReference>
<sequence>VGRVAYCPQVPCIVAGSVRENITFGREFDAQRYARVLAACALDLDIAALPAGDATELGERGINLSGGQKARVALARAAYSQPDVALLDDPLSAVDPRVARLLFSDCLGPGGLMQ</sequence>
<evidence type="ECO:0000313" key="5">
    <source>
        <dbReference type="Proteomes" id="UP000485058"/>
    </source>
</evidence>
<dbReference type="GO" id="GO:0016887">
    <property type="term" value="F:ATP hydrolysis activity"/>
    <property type="evidence" value="ECO:0007669"/>
    <property type="project" value="InterPro"/>
</dbReference>
<dbReference type="PANTHER" id="PTHR24223:SF453">
    <property type="entry name" value="ABC TRANSPORTER"/>
    <property type="match status" value="1"/>
</dbReference>
<proteinExistence type="predicted"/>
<dbReference type="SUPFAM" id="SSF52540">
    <property type="entry name" value="P-loop containing nucleoside triphosphate hydrolases"/>
    <property type="match status" value="1"/>
</dbReference>
<keyword evidence="2" id="KW-0067">ATP-binding</keyword>
<gene>
    <name evidence="4" type="ORF">HaLaN_10369</name>
</gene>
<dbReference type="InterPro" id="IPR050173">
    <property type="entry name" value="ABC_transporter_C-like"/>
</dbReference>
<feature type="non-terminal residue" evidence="4">
    <location>
        <position position="114"/>
    </location>
</feature>
<protein>
    <recommendedName>
        <fullName evidence="3">ABC transporter domain-containing protein</fullName>
    </recommendedName>
</protein>
<dbReference type="PANTHER" id="PTHR24223">
    <property type="entry name" value="ATP-BINDING CASSETTE SUB-FAMILY C"/>
    <property type="match status" value="1"/>
</dbReference>
<dbReference type="Gene3D" id="3.40.50.300">
    <property type="entry name" value="P-loop containing nucleotide triphosphate hydrolases"/>
    <property type="match status" value="1"/>
</dbReference>
<reference evidence="4 5" key="1">
    <citation type="submission" date="2020-02" db="EMBL/GenBank/DDBJ databases">
        <title>Draft genome sequence of Haematococcus lacustris strain NIES-144.</title>
        <authorList>
            <person name="Morimoto D."/>
            <person name="Nakagawa S."/>
            <person name="Yoshida T."/>
            <person name="Sawayama S."/>
        </authorList>
    </citation>
    <scope>NUCLEOTIDE SEQUENCE [LARGE SCALE GENOMIC DNA]</scope>
    <source>
        <strain evidence="4 5">NIES-144</strain>
    </source>
</reference>
<evidence type="ECO:0000313" key="4">
    <source>
        <dbReference type="EMBL" id="GFH14338.1"/>
    </source>
</evidence>